<keyword evidence="1" id="KW-1185">Reference proteome</keyword>
<accession>A0A1I7Y7T9</accession>
<dbReference type="AlphaFoldDB" id="A0A1I7Y7T9"/>
<dbReference type="Proteomes" id="UP000095287">
    <property type="component" value="Unplaced"/>
</dbReference>
<evidence type="ECO:0000313" key="2">
    <source>
        <dbReference type="WBParaSite" id="L893_g13350.t1"/>
    </source>
</evidence>
<sequence length="71" mass="7870">MVPDPCTSSVGMLPAVIAPKSVLFKITTATSGRFQPQEFPMLLGVERQILAVLYKLLYDEHINTINGEHEL</sequence>
<reference evidence="2" key="1">
    <citation type="submission" date="2016-11" db="UniProtKB">
        <authorList>
            <consortium name="WormBaseParasite"/>
        </authorList>
    </citation>
    <scope>IDENTIFICATION</scope>
</reference>
<organism evidence="1 2">
    <name type="scientific">Steinernema glaseri</name>
    <dbReference type="NCBI Taxonomy" id="37863"/>
    <lineage>
        <taxon>Eukaryota</taxon>
        <taxon>Metazoa</taxon>
        <taxon>Ecdysozoa</taxon>
        <taxon>Nematoda</taxon>
        <taxon>Chromadorea</taxon>
        <taxon>Rhabditida</taxon>
        <taxon>Tylenchina</taxon>
        <taxon>Panagrolaimomorpha</taxon>
        <taxon>Strongyloidoidea</taxon>
        <taxon>Steinernematidae</taxon>
        <taxon>Steinernema</taxon>
    </lineage>
</organism>
<name>A0A1I7Y7T9_9BILA</name>
<proteinExistence type="predicted"/>
<dbReference type="WBParaSite" id="L893_g13350.t1">
    <property type="protein sequence ID" value="L893_g13350.t1"/>
    <property type="gene ID" value="L893_g13350"/>
</dbReference>
<evidence type="ECO:0000313" key="1">
    <source>
        <dbReference type="Proteomes" id="UP000095287"/>
    </source>
</evidence>
<protein>
    <submittedName>
        <fullName evidence="2">Uncharacterized protein</fullName>
    </submittedName>
</protein>